<keyword evidence="2" id="KW-1185">Reference proteome</keyword>
<comment type="caution">
    <text evidence="1">The sequence shown here is derived from an EMBL/GenBank/DDBJ whole genome shotgun (WGS) entry which is preliminary data.</text>
</comment>
<gene>
    <name evidence="1" type="ORF">QAD02_006951</name>
</gene>
<proteinExistence type="predicted"/>
<evidence type="ECO:0000313" key="2">
    <source>
        <dbReference type="Proteomes" id="UP001239111"/>
    </source>
</evidence>
<organism evidence="1 2">
    <name type="scientific">Eretmocerus hayati</name>
    <dbReference type="NCBI Taxonomy" id="131215"/>
    <lineage>
        <taxon>Eukaryota</taxon>
        <taxon>Metazoa</taxon>
        <taxon>Ecdysozoa</taxon>
        <taxon>Arthropoda</taxon>
        <taxon>Hexapoda</taxon>
        <taxon>Insecta</taxon>
        <taxon>Pterygota</taxon>
        <taxon>Neoptera</taxon>
        <taxon>Endopterygota</taxon>
        <taxon>Hymenoptera</taxon>
        <taxon>Apocrita</taxon>
        <taxon>Proctotrupomorpha</taxon>
        <taxon>Chalcidoidea</taxon>
        <taxon>Aphelinidae</taxon>
        <taxon>Aphelininae</taxon>
        <taxon>Eretmocerus</taxon>
    </lineage>
</organism>
<dbReference type="EMBL" id="CM056744">
    <property type="protein sequence ID" value="KAJ8665289.1"/>
    <property type="molecule type" value="Genomic_DNA"/>
</dbReference>
<evidence type="ECO:0000313" key="1">
    <source>
        <dbReference type="EMBL" id="KAJ8665289.1"/>
    </source>
</evidence>
<accession>A0ACC2N293</accession>
<sequence>MLLDDVIYVGLLLCCIAFGKVYREIESPLKRQWVGTALGLTLITLVSGVHVTHPLLCTLINALVITRLSPKICHLVSFFFTFFYLLFIFRLSEWFGFPKPPGHANLIQMMLTLKLAGLAFEVNSASTAPHDDPQGASSAALARVTFFDVFHYSFSYIGVLTGPYYRYRTYWDSLHRPFALKADHWGHTCDKLIQIGCFTVIFLLSGYLFPAKYALTDEFAERSFLYRFWYIYPTFVTFRMRMYIGMMMSECVCQMSGLGAYPVSCEPVSGLGPKNYKSAVAISNDVRSIKSEELNFETVHNMNVWEVEKCFLVRDAMKKWNTCVQYWMAVCIYKRFPHRGLRTVATLLLSALWHGYAPGYYICICQITLFLPMEDIYSKFYKSYPDGSLTKTGLHCLLWFTRMSCMSYLGLSFQLLEFHETLTFYKSVYFAGHFIVLGLYVIGRLVRPYVPATASEASDAKKVR</sequence>
<name>A0ACC2N293_9HYME</name>
<protein>
    <submittedName>
        <fullName evidence="1">Uncharacterized protein</fullName>
    </submittedName>
</protein>
<reference evidence="1" key="1">
    <citation type="submission" date="2023-04" db="EMBL/GenBank/DDBJ databases">
        <title>A chromosome-level genome assembly of the parasitoid wasp Eretmocerus hayati.</title>
        <authorList>
            <person name="Zhong Y."/>
            <person name="Liu S."/>
            <person name="Liu Y."/>
        </authorList>
    </citation>
    <scope>NUCLEOTIDE SEQUENCE</scope>
    <source>
        <strain evidence="1">ZJU_SS_LIU_2023</strain>
    </source>
</reference>
<dbReference type="Proteomes" id="UP001239111">
    <property type="component" value="Chromosome 4"/>
</dbReference>